<protein>
    <recommendedName>
        <fullName evidence="2">Uridine phosphorylase</fullName>
        <ecNumber evidence="1">2.4.2.3</ecNumber>
    </recommendedName>
</protein>
<comment type="catalytic activity">
    <reaction evidence="3">
        <text>uridine + phosphate = alpha-D-ribose 1-phosphate + uracil</text>
        <dbReference type="Rhea" id="RHEA:24388"/>
        <dbReference type="ChEBI" id="CHEBI:16704"/>
        <dbReference type="ChEBI" id="CHEBI:17568"/>
        <dbReference type="ChEBI" id="CHEBI:43474"/>
        <dbReference type="ChEBI" id="CHEBI:57720"/>
        <dbReference type="EC" id="2.4.2.3"/>
    </reaction>
</comment>
<dbReference type="AlphaFoldDB" id="A0A1T4P7C6"/>
<dbReference type="OrthoDB" id="7945729at2"/>
<evidence type="ECO:0000313" key="6">
    <source>
        <dbReference type="Proteomes" id="UP000189857"/>
    </source>
</evidence>
<evidence type="ECO:0000313" key="5">
    <source>
        <dbReference type="EMBL" id="SJZ87490.1"/>
    </source>
</evidence>
<dbReference type="PANTHER" id="PTHR43691">
    <property type="entry name" value="URIDINE PHOSPHORYLASE"/>
    <property type="match status" value="1"/>
</dbReference>
<gene>
    <name evidence="5" type="ORF">SAMN02745110_01849</name>
</gene>
<dbReference type="EMBL" id="FUXA01000011">
    <property type="protein sequence ID" value="SJZ87490.1"/>
    <property type="molecule type" value="Genomic_DNA"/>
</dbReference>
<name>A0A1T4P7C6_9FIRM</name>
<dbReference type="EC" id="2.4.2.3" evidence="1"/>
<dbReference type="GO" id="GO:0005829">
    <property type="term" value="C:cytosol"/>
    <property type="evidence" value="ECO:0007669"/>
    <property type="project" value="TreeGrafter"/>
</dbReference>
<feature type="domain" description="Nucleoside phosphorylase" evidence="4">
    <location>
        <begin position="30"/>
        <end position="209"/>
    </location>
</feature>
<dbReference type="Gene3D" id="3.40.50.1580">
    <property type="entry name" value="Nucleoside phosphorylase domain"/>
    <property type="match status" value="1"/>
</dbReference>
<sequence length="253" mass="28371">MSIINSFDNKSKALIDPGQIFKNPKMISDICIVTFSQHVRDMVLEKYKYESVGYSSTANGNIDIYLLKLDDISVLFYMSPIGAPSAAAVMHEVHYIGGASKFIIYGSSGILDSESCKGNLIVPTASYRDEGLSYHYMEASDYVDIKNADKLAKIFDKLKYPYVMGKNWTTDAIYMETVDKAEARRQDGCITVEMEVSGLQAMCNYYGYELYPFFFGADLLEGDSWDMASLGNEKEYNIQKKTFEVAVGIAENL</sequence>
<dbReference type="InterPro" id="IPR035994">
    <property type="entry name" value="Nucleoside_phosphorylase_sf"/>
</dbReference>
<dbReference type="Proteomes" id="UP000189857">
    <property type="component" value="Unassembled WGS sequence"/>
</dbReference>
<dbReference type="CDD" id="cd09007">
    <property type="entry name" value="NP-I_spr0068"/>
    <property type="match status" value="1"/>
</dbReference>
<dbReference type="SUPFAM" id="SSF53167">
    <property type="entry name" value="Purine and uridine phosphorylases"/>
    <property type="match status" value="1"/>
</dbReference>
<evidence type="ECO:0000256" key="3">
    <source>
        <dbReference type="ARBA" id="ARBA00048447"/>
    </source>
</evidence>
<accession>A0A1T4P7C6</accession>
<reference evidence="5 6" key="1">
    <citation type="submission" date="2017-02" db="EMBL/GenBank/DDBJ databases">
        <authorList>
            <person name="Peterson S.W."/>
        </authorList>
    </citation>
    <scope>NUCLEOTIDE SEQUENCE [LARGE SCALE GENOMIC DNA]</scope>
    <source>
        <strain evidence="5 6">ATCC 17233</strain>
    </source>
</reference>
<evidence type="ECO:0000256" key="1">
    <source>
        <dbReference type="ARBA" id="ARBA00011888"/>
    </source>
</evidence>
<dbReference type="Pfam" id="PF01048">
    <property type="entry name" value="PNP_UDP_1"/>
    <property type="match status" value="1"/>
</dbReference>
<dbReference type="GO" id="GO:0004850">
    <property type="term" value="F:uridine phosphorylase activity"/>
    <property type="evidence" value="ECO:0007669"/>
    <property type="project" value="UniProtKB-EC"/>
</dbReference>
<keyword evidence="6" id="KW-1185">Reference proteome</keyword>
<dbReference type="InterPro" id="IPR000845">
    <property type="entry name" value="Nucleoside_phosphorylase_d"/>
</dbReference>
<evidence type="ECO:0000256" key="2">
    <source>
        <dbReference type="ARBA" id="ARBA00021980"/>
    </source>
</evidence>
<proteinExistence type="predicted"/>
<organism evidence="5 6">
    <name type="scientific">Eubacterium ruminantium</name>
    <dbReference type="NCBI Taxonomy" id="42322"/>
    <lineage>
        <taxon>Bacteria</taxon>
        <taxon>Bacillati</taxon>
        <taxon>Bacillota</taxon>
        <taxon>Clostridia</taxon>
        <taxon>Eubacteriales</taxon>
        <taxon>Eubacteriaceae</taxon>
        <taxon>Eubacterium</taxon>
    </lineage>
</organism>
<evidence type="ECO:0000259" key="4">
    <source>
        <dbReference type="Pfam" id="PF01048"/>
    </source>
</evidence>
<dbReference type="RefSeq" id="WP_078787674.1">
    <property type="nucleotide sequence ID" value="NZ_FMTO01000010.1"/>
</dbReference>
<dbReference type="GO" id="GO:0006152">
    <property type="term" value="P:purine nucleoside catabolic process"/>
    <property type="evidence" value="ECO:0007669"/>
    <property type="project" value="TreeGrafter"/>
</dbReference>
<dbReference type="PANTHER" id="PTHR43691:SF11">
    <property type="entry name" value="FI09636P-RELATED"/>
    <property type="match status" value="1"/>
</dbReference>
<dbReference type="GO" id="GO:0004731">
    <property type="term" value="F:purine-nucleoside phosphorylase activity"/>
    <property type="evidence" value="ECO:0007669"/>
    <property type="project" value="TreeGrafter"/>
</dbReference>